<comment type="caution">
    <text evidence="2">The sequence shown here is derived from an EMBL/GenBank/DDBJ whole genome shotgun (WGS) entry which is preliminary data.</text>
</comment>
<dbReference type="AlphaFoldDB" id="A0AA39X464"/>
<feature type="region of interest" description="Disordered" evidence="1">
    <location>
        <begin position="1"/>
        <end position="29"/>
    </location>
</feature>
<proteinExistence type="predicted"/>
<feature type="compositionally biased region" description="Basic and acidic residues" evidence="1">
    <location>
        <begin position="1"/>
        <end position="11"/>
    </location>
</feature>
<reference evidence="2" key="1">
    <citation type="submission" date="2023-06" db="EMBL/GenBank/DDBJ databases">
        <title>Genome-scale phylogeny and comparative genomics of the fungal order Sordariales.</title>
        <authorList>
            <consortium name="Lawrence Berkeley National Laboratory"/>
            <person name="Hensen N."/>
            <person name="Bonometti L."/>
            <person name="Westerberg I."/>
            <person name="Brannstrom I.O."/>
            <person name="Guillou S."/>
            <person name="Cros-Aarteil S."/>
            <person name="Calhoun S."/>
            <person name="Haridas S."/>
            <person name="Kuo A."/>
            <person name="Mondo S."/>
            <person name="Pangilinan J."/>
            <person name="Riley R."/>
            <person name="Labutti K."/>
            <person name="Andreopoulos B."/>
            <person name="Lipzen A."/>
            <person name="Chen C."/>
            <person name="Yanf M."/>
            <person name="Daum C."/>
            <person name="Ng V."/>
            <person name="Clum A."/>
            <person name="Steindorff A."/>
            <person name="Ohm R."/>
            <person name="Martin F."/>
            <person name="Silar P."/>
            <person name="Natvig D."/>
            <person name="Lalanne C."/>
            <person name="Gautier V."/>
            <person name="Ament-Velasquez S.L."/>
            <person name="Kruys A."/>
            <person name="Hutchinson M.I."/>
            <person name="Powell A.J."/>
            <person name="Barry K."/>
            <person name="Miller A.N."/>
            <person name="Grigoriev I.V."/>
            <person name="Debuchy R."/>
            <person name="Gladieux P."/>
            <person name="Thoren M.H."/>
            <person name="Johannesson H."/>
        </authorList>
    </citation>
    <scope>NUCLEOTIDE SEQUENCE</scope>
    <source>
        <strain evidence="2">CBS 606.72</strain>
    </source>
</reference>
<evidence type="ECO:0000313" key="3">
    <source>
        <dbReference type="Proteomes" id="UP001175000"/>
    </source>
</evidence>
<evidence type="ECO:0000256" key="1">
    <source>
        <dbReference type="SAM" id="MobiDB-lite"/>
    </source>
</evidence>
<organism evidence="2 3">
    <name type="scientific">Immersiella caudata</name>
    <dbReference type="NCBI Taxonomy" id="314043"/>
    <lineage>
        <taxon>Eukaryota</taxon>
        <taxon>Fungi</taxon>
        <taxon>Dikarya</taxon>
        <taxon>Ascomycota</taxon>
        <taxon>Pezizomycotina</taxon>
        <taxon>Sordariomycetes</taxon>
        <taxon>Sordariomycetidae</taxon>
        <taxon>Sordariales</taxon>
        <taxon>Lasiosphaeriaceae</taxon>
        <taxon>Immersiella</taxon>
    </lineage>
</organism>
<evidence type="ECO:0000313" key="2">
    <source>
        <dbReference type="EMBL" id="KAK0626987.1"/>
    </source>
</evidence>
<sequence>MSPQRIDEKRTQQPTKRPSADALATFPVPEPTRQTPAIARAGASAPAASVLAPVIQISAQHAGSSLNRNGAIYSHRNLFSPPSHSSHLSPLYPVALQVQRTQNKVSCQTSPLPQQSGSLGPAKRLACFQNNRSPSFLSCDINLASSAQPGIPSSLPIYGSLTDLSRIPSRSSRSRVGHPLWRSLICQKCTSGAALECGSACIHMSRR</sequence>
<gene>
    <name evidence="2" type="ORF">B0T14DRAFT_123972</name>
</gene>
<dbReference type="Proteomes" id="UP001175000">
    <property type="component" value="Unassembled WGS sequence"/>
</dbReference>
<keyword evidence="3" id="KW-1185">Reference proteome</keyword>
<dbReference type="EMBL" id="JAULSU010000002">
    <property type="protein sequence ID" value="KAK0626987.1"/>
    <property type="molecule type" value="Genomic_DNA"/>
</dbReference>
<accession>A0AA39X464</accession>
<protein>
    <submittedName>
        <fullName evidence="2">Uncharacterized protein</fullName>
    </submittedName>
</protein>
<name>A0AA39X464_9PEZI</name>